<proteinExistence type="predicted"/>
<name>A0A0A9E6C5_ARUDO</name>
<feature type="compositionally biased region" description="Basic and acidic residues" evidence="1">
    <location>
        <begin position="45"/>
        <end position="55"/>
    </location>
</feature>
<evidence type="ECO:0000256" key="1">
    <source>
        <dbReference type="SAM" id="MobiDB-lite"/>
    </source>
</evidence>
<feature type="region of interest" description="Disordered" evidence="1">
    <location>
        <begin position="24"/>
        <end position="55"/>
    </location>
</feature>
<organism evidence="2">
    <name type="scientific">Arundo donax</name>
    <name type="common">Giant reed</name>
    <name type="synonym">Donax arundinaceus</name>
    <dbReference type="NCBI Taxonomy" id="35708"/>
    <lineage>
        <taxon>Eukaryota</taxon>
        <taxon>Viridiplantae</taxon>
        <taxon>Streptophyta</taxon>
        <taxon>Embryophyta</taxon>
        <taxon>Tracheophyta</taxon>
        <taxon>Spermatophyta</taxon>
        <taxon>Magnoliopsida</taxon>
        <taxon>Liliopsida</taxon>
        <taxon>Poales</taxon>
        <taxon>Poaceae</taxon>
        <taxon>PACMAD clade</taxon>
        <taxon>Arundinoideae</taxon>
        <taxon>Arundineae</taxon>
        <taxon>Arundo</taxon>
    </lineage>
</organism>
<reference evidence="2" key="2">
    <citation type="journal article" date="2015" name="Data Brief">
        <title>Shoot transcriptome of the giant reed, Arundo donax.</title>
        <authorList>
            <person name="Barrero R.A."/>
            <person name="Guerrero F.D."/>
            <person name="Moolhuijzen P."/>
            <person name="Goolsby J.A."/>
            <person name="Tidwell J."/>
            <person name="Bellgard S.E."/>
            <person name="Bellgard M.I."/>
        </authorList>
    </citation>
    <scope>NUCLEOTIDE SEQUENCE</scope>
    <source>
        <tissue evidence="2">Shoot tissue taken approximately 20 cm above the soil surface</tissue>
    </source>
</reference>
<dbReference type="AlphaFoldDB" id="A0A0A9E6C5"/>
<dbReference type="EMBL" id="GBRH01201551">
    <property type="protein sequence ID" value="JAD96344.1"/>
    <property type="molecule type" value="Transcribed_RNA"/>
</dbReference>
<reference evidence="2" key="1">
    <citation type="submission" date="2014-09" db="EMBL/GenBank/DDBJ databases">
        <authorList>
            <person name="Magalhaes I.L.F."/>
            <person name="Oliveira U."/>
            <person name="Santos F.R."/>
            <person name="Vidigal T.H.D.A."/>
            <person name="Brescovit A.D."/>
            <person name="Santos A.J."/>
        </authorList>
    </citation>
    <scope>NUCLEOTIDE SEQUENCE</scope>
    <source>
        <tissue evidence="2">Shoot tissue taken approximately 20 cm above the soil surface</tissue>
    </source>
</reference>
<protein>
    <submittedName>
        <fullName evidence="2">Heat shock protein binding protein</fullName>
    </submittedName>
</protein>
<keyword evidence="2" id="KW-0346">Stress response</keyword>
<evidence type="ECO:0000313" key="2">
    <source>
        <dbReference type="EMBL" id="JAD96344.1"/>
    </source>
</evidence>
<sequence>MGPIGAGKRTLVIWITRVFDKDDDPFASDQAHGDKKSGASQEGVNTDKGKIMKVS</sequence>
<accession>A0A0A9E6C5</accession>